<dbReference type="PANTHER" id="PTHR10622">
    <property type="entry name" value="HET DOMAIN-CONTAINING PROTEIN"/>
    <property type="match status" value="1"/>
</dbReference>
<organism evidence="2 3">
    <name type="scientific">Schizothecium vesticola</name>
    <dbReference type="NCBI Taxonomy" id="314040"/>
    <lineage>
        <taxon>Eukaryota</taxon>
        <taxon>Fungi</taxon>
        <taxon>Dikarya</taxon>
        <taxon>Ascomycota</taxon>
        <taxon>Pezizomycotina</taxon>
        <taxon>Sordariomycetes</taxon>
        <taxon>Sordariomycetidae</taxon>
        <taxon>Sordariales</taxon>
        <taxon>Schizotheciaceae</taxon>
        <taxon>Schizothecium</taxon>
    </lineage>
</organism>
<evidence type="ECO:0000313" key="3">
    <source>
        <dbReference type="Proteomes" id="UP001172155"/>
    </source>
</evidence>
<comment type="caution">
    <text evidence="2">The sequence shown here is derived from an EMBL/GenBank/DDBJ whole genome shotgun (WGS) entry which is preliminary data.</text>
</comment>
<dbReference type="AlphaFoldDB" id="A0AA40KAC3"/>
<feature type="domain" description="DUF8212" evidence="1">
    <location>
        <begin position="8"/>
        <end position="32"/>
    </location>
</feature>
<feature type="non-terminal residue" evidence="2">
    <location>
        <position position="1"/>
    </location>
</feature>
<reference evidence="2" key="1">
    <citation type="submission" date="2023-06" db="EMBL/GenBank/DDBJ databases">
        <title>Genome-scale phylogeny and comparative genomics of the fungal order Sordariales.</title>
        <authorList>
            <consortium name="Lawrence Berkeley National Laboratory"/>
            <person name="Hensen N."/>
            <person name="Bonometti L."/>
            <person name="Westerberg I."/>
            <person name="Brannstrom I.O."/>
            <person name="Guillou S."/>
            <person name="Cros-Aarteil S."/>
            <person name="Calhoun S."/>
            <person name="Haridas S."/>
            <person name="Kuo A."/>
            <person name="Mondo S."/>
            <person name="Pangilinan J."/>
            <person name="Riley R."/>
            <person name="LaButti K."/>
            <person name="Andreopoulos B."/>
            <person name="Lipzen A."/>
            <person name="Chen C."/>
            <person name="Yanf M."/>
            <person name="Daum C."/>
            <person name="Ng V."/>
            <person name="Clum A."/>
            <person name="Steindorff A."/>
            <person name="Ohm R."/>
            <person name="Martin F."/>
            <person name="Silar P."/>
            <person name="Natvig D."/>
            <person name="Lalanne C."/>
            <person name="Gautier V."/>
            <person name="Ament-velasquez S.L."/>
            <person name="Kruys A."/>
            <person name="Hutchinson M.I."/>
            <person name="Powell A.J."/>
            <person name="Barry K."/>
            <person name="Miller A.N."/>
            <person name="Grigoriev I.V."/>
            <person name="Debuchy R."/>
            <person name="Gladieux P."/>
            <person name="Thoren M.H."/>
            <person name="Johannesson H."/>
        </authorList>
    </citation>
    <scope>NUCLEOTIDE SEQUENCE</scope>
    <source>
        <strain evidence="2">SMH3187-1</strain>
    </source>
</reference>
<proteinExistence type="predicted"/>
<accession>A0AA40KAC3</accession>
<evidence type="ECO:0000259" key="1">
    <source>
        <dbReference type="Pfam" id="PF26640"/>
    </source>
</evidence>
<protein>
    <recommendedName>
        <fullName evidence="1">DUF8212 domain-containing protein</fullName>
    </recommendedName>
</protein>
<sequence>LLYGEGPKAFTRLQEEIIKQSSDGSLLVWDSAREAAIGPYCGILAASPDAFRGLGCDLGQHGLAASRFSSLPEYAITNKGLRMSAAL</sequence>
<dbReference type="Pfam" id="PF26640">
    <property type="entry name" value="DUF8212"/>
    <property type="match status" value="1"/>
</dbReference>
<gene>
    <name evidence="2" type="ORF">B0T18DRAFT_300544</name>
</gene>
<dbReference type="Proteomes" id="UP001172155">
    <property type="component" value="Unassembled WGS sequence"/>
</dbReference>
<feature type="non-terminal residue" evidence="2">
    <location>
        <position position="87"/>
    </location>
</feature>
<keyword evidence="3" id="KW-1185">Reference proteome</keyword>
<dbReference type="PANTHER" id="PTHR10622:SF12">
    <property type="entry name" value="HET DOMAIN-CONTAINING PROTEIN"/>
    <property type="match status" value="1"/>
</dbReference>
<name>A0AA40KAC3_9PEZI</name>
<dbReference type="InterPro" id="IPR058525">
    <property type="entry name" value="DUF8212"/>
</dbReference>
<dbReference type="EMBL" id="JAUKUD010000002">
    <property type="protein sequence ID" value="KAK0751262.1"/>
    <property type="molecule type" value="Genomic_DNA"/>
</dbReference>
<evidence type="ECO:0000313" key="2">
    <source>
        <dbReference type="EMBL" id="KAK0751262.1"/>
    </source>
</evidence>